<dbReference type="GO" id="GO:0006355">
    <property type="term" value="P:regulation of DNA-templated transcription"/>
    <property type="evidence" value="ECO:0007669"/>
    <property type="project" value="UniProtKB-UniRule"/>
</dbReference>
<evidence type="ECO:0000313" key="3">
    <source>
        <dbReference type="EMBL" id="CED71809.1"/>
    </source>
</evidence>
<dbReference type="InterPro" id="IPR002912">
    <property type="entry name" value="ACT_dom"/>
</dbReference>
<dbReference type="SUPFAM" id="SSF55021">
    <property type="entry name" value="ACT-like"/>
    <property type="match status" value="1"/>
</dbReference>
<feature type="domain" description="ACT" evidence="2">
    <location>
        <begin position="88"/>
        <end position="165"/>
    </location>
</feature>
<keyword evidence="1" id="KW-0678">Repressor</keyword>
<gene>
    <name evidence="3" type="ORF">AWOD_I_1743</name>
</gene>
<dbReference type="PATRIC" id="fig|80852.17.peg.1797"/>
<organism evidence="3 4">
    <name type="scientific">Aliivibrio wodanis</name>
    <dbReference type="NCBI Taxonomy" id="80852"/>
    <lineage>
        <taxon>Bacteria</taxon>
        <taxon>Pseudomonadati</taxon>
        <taxon>Pseudomonadota</taxon>
        <taxon>Gammaproteobacteria</taxon>
        <taxon>Vibrionales</taxon>
        <taxon>Vibrionaceae</taxon>
        <taxon>Aliivibrio</taxon>
    </lineage>
</organism>
<dbReference type="EMBL" id="LN554846">
    <property type="protein sequence ID" value="CED71809.1"/>
    <property type="molecule type" value="Genomic_DNA"/>
</dbReference>
<dbReference type="InterPro" id="IPR045865">
    <property type="entry name" value="ACT-like_dom_sf"/>
</dbReference>
<dbReference type="OrthoDB" id="5814370at2"/>
<dbReference type="PANTHER" id="PTHR34875">
    <property type="entry name" value="UPF0237 PROTEIN MJ1558"/>
    <property type="match status" value="1"/>
</dbReference>
<dbReference type="InterPro" id="IPR050990">
    <property type="entry name" value="UPF0237/GcvR_regulator"/>
</dbReference>
<accession>A0A090KJT5</accession>
<dbReference type="PIRSF" id="PIRSF028103">
    <property type="entry name" value="GcvR"/>
    <property type="match status" value="1"/>
</dbReference>
<dbReference type="HOGENOM" id="CLU_095322_2_0_6"/>
<proteinExistence type="predicted"/>
<dbReference type="Gene3D" id="3.30.70.260">
    <property type="match status" value="1"/>
</dbReference>
<protein>
    <recommendedName>
        <fullName evidence="1">Glycine cleavage system transcriptional repressor</fullName>
    </recommendedName>
</protein>
<keyword evidence="4" id="KW-1185">Reference proteome</keyword>
<dbReference type="AlphaFoldDB" id="A0A090KJT5"/>
<name>A0A090KJT5_9GAMM</name>
<dbReference type="Proteomes" id="UP000032427">
    <property type="component" value="Chromosome 1"/>
</dbReference>
<evidence type="ECO:0000256" key="1">
    <source>
        <dbReference type="PIRNR" id="PIRNR028103"/>
    </source>
</evidence>
<sequence>MKSVFIAAFVGISSPDLIKRLASVTHEKGGKWLVSKVHYLDAHISAVIKIEMPAEHKKTVQDYFSSQEDLLVTFTDSLETIVESQHTQLKVDAEDRAGIVNDISNILQKESVELVDMNSHRIGIPANGSSVFTATLSLKLPLSANVNDLASEIEALSDDMVVTVI</sequence>
<evidence type="ECO:0000259" key="2">
    <source>
        <dbReference type="PROSITE" id="PS51671"/>
    </source>
</evidence>
<dbReference type="GO" id="GO:0005737">
    <property type="term" value="C:cytoplasm"/>
    <property type="evidence" value="ECO:0007669"/>
    <property type="project" value="UniProtKB-SubCell"/>
</dbReference>
<dbReference type="STRING" id="80852.AWOD_I_1743"/>
<dbReference type="PROSITE" id="PS51671">
    <property type="entry name" value="ACT"/>
    <property type="match status" value="1"/>
</dbReference>
<dbReference type="PANTHER" id="PTHR34875:SF6">
    <property type="entry name" value="UPF0237 PROTEIN MJ1558"/>
    <property type="match status" value="1"/>
</dbReference>
<evidence type="ECO:0000313" key="4">
    <source>
        <dbReference type="Proteomes" id="UP000032427"/>
    </source>
</evidence>
<reference evidence="4" key="1">
    <citation type="submission" date="2014-09" db="EMBL/GenBank/DDBJ databases">
        <authorList>
            <person name="Hjerde E."/>
        </authorList>
    </citation>
    <scope>NUCLEOTIDE SEQUENCE [LARGE SCALE GENOMIC DNA]</scope>
    <source>
        <strain evidence="4">06/09/139</strain>
    </source>
</reference>
<keyword evidence="1" id="KW-0804">Transcription</keyword>
<dbReference type="GeneID" id="28541306"/>
<keyword evidence="1" id="KW-0963">Cytoplasm</keyword>
<dbReference type="KEGG" id="awd:AWOD_I_1743"/>
<dbReference type="InterPro" id="IPR016867">
    <property type="entry name" value="GcvR"/>
</dbReference>
<comment type="subcellular location">
    <subcellularLocation>
        <location evidence="1">Cytoplasm</location>
    </subcellularLocation>
</comment>